<evidence type="ECO:0000256" key="1">
    <source>
        <dbReference type="ARBA" id="ARBA00022729"/>
    </source>
</evidence>
<dbReference type="InterPro" id="IPR011330">
    <property type="entry name" value="Glyco_hydro/deAcase_b/a-brl"/>
</dbReference>
<gene>
    <name evidence="4" type="ORF">AWH56_012525</name>
    <name evidence="3" type="ORF">AWH56_21205</name>
</gene>
<keyword evidence="5" id="KW-1185">Reference proteome</keyword>
<dbReference type="InterPro" id="IPR002509">
    <property type="entry name" value="NODB_dom"/>
</dbReference>
<dbReference type="AlphaFoldDB" id="A0A1S2L2N3"/>
<proteinExistence type="predicted"/>
<evidence type="ECO:0000313" key="4">
    <source>
        <dbReference type="EMBL" id="QOY38589.1"/>
    </source>
</evidence>
<dbReference type="RefSeq" id="WP_071318936.1">
    <property type="nucleotide sequence ID" value="NZ_CP063356.2"/>
</dbReference>
<evidence type="ECO:0000313" key="3">
    <source>
        <dbReference type="EMBL" id="OIJ06243.1"/>
    </source>
</evidence>
<dbReference type="PANTHER" id="PTHR34216">
    <property type="match status" value="1"/>
</dbReference>
<keyword evidence="1" id="KW-0732">Signal</keyword>
<reference evidence="3 5" key="1">
    <citation type="submission" date="2016-10" db="EMBL/GenBank/DDBJ databases">
        <title>Draft genome sequences of four alkaliphilic bacteria belonging to the Anaerobacillus genus.</title>
        <authorList>
            <person name="Bassil N.M."/>
            <person name="Lloyd J.R."/>
        </authorList>
    </citation>
    <scope>NUCLEOTIDE SEQUENCE [LARGE SCALE GENOMIC DNA]</scope>
    <source>
        <strain evidence="3 5">NB2006</strain>
    </source>
</reference>
<feature type="domain" description="NodB homology" evidence="2">
    <location>
        <begin position="14"/>
        <end position="265"/>
    </location>
</feature>
<reference evidence="4 5" key="2">
    <citation type="journal article" date="2017" name="Genome Announc.">
        <title>Draft Genome Sequences of Four Alkaliphilic Bacteria Belonging to the Anaerobacillus Genus.</title>
        <authorList>
            <person name="Bassil N.M."/>
            <person name="Lloyd J.R."/>
        </authorList>
    </citation>
    <scope>NUCLEOTIDE SEQUENCE [LARGE SCALE GENOMIC DNA]</scope>
    <source>
        <strain evidence="4 5">NB2006</strain>
    </source>
</reference>
<protein>
    <submittedName>
        <fullName evidence="3 4">Polysaccharide deacetylase</fullName>
    </submittedName>
</protein>
<accession>A0A1S2L2N3</accession>
<dbReference type="OrthoDB" id="43281at2"/>
<name>A0A1S2L2N3_9BACI</name>
<dbReference type="Pfam" id="PF01522">
    <property type="entry name" value="Polysacc_deac_1"/>
    <property type="match status" value="1"/>
</dbReference>
<dbReference type="PROSITE" id="PS51677">
    <property type="entry name" value="NODB"/>
    <property type="match status" value="1"/>
</dbReference>
<dbReference type="SUPFAM" id="SSF88713">
    <property type="entry name" value="Glycoside hydrolase/deacetylase"/>
    <property type="match status" value="1"/>
</dbReference>
<evidence type="ECO:0000313" key="5">
    <source>
        <dbReference type="Proteomes" id="UP000180175"/>
    </source>
</evidence>
<dbReference type="GO" id="GO:0005975">
    <property type="term" value="P:carbohydrate metabolic process"/>
    <property type="evidence" value="ECO:0007669"/>
    <property type="project" value="InterPro"/>
</dbReference>
<dbReference type="InterPro" id="IPR051398">
    <property type="entry name" value="Polysacch_Deacetylase"/>
</dbReference>
<dbReference type="EMBL" id="CP063356">
    <property type="protein sequence ID" value="QOY38589.1"/>
    <property type="molecule type" value="Genomic_DNA"/>
</dbReference>
<sequence length="265" mass="30688">MPNVMLTFPEGKNKVVTMSYDDGKNADRRLVSIFNQYGIKGTFHLNSGLTETKERISKQKIAELYQNHEVSTHTVTHPTIARSPKEVLVEELISDRKALETIVGYPVRGLSYPNGSFTQKIKELLPHLGIEYARTVKSTNTFSIPDDYFEWNPTCHHNQNLMKLAKDFIGLHKQQYLYLMYVWGHSYEFDNDENWDVIEDFCKYIGGRENIWYATNIKIIDYLKAFQNLKFSADCQFVYNPNAASVWLKVENDIIEVKGGEQVNI</sequence>
<evidence type="ECO:0000259" key="2">
    <source>
        <dbReference type="PROSITE" id="PS51677"/>
    </source>
</evidence>
<organism evidence="3 5">
    <name type="scientific">Anaerobacillus isosaccharinicus</name>
    <dbReference type="NCBI Taxonomy" id="1532552"/>
    <lineage>
        <taxon>Bacteria</taxon>
        <taxon>Bacillati</taxon>
        <taxon>Bacillota</taxon>
        <taxon>Bacilli</taxon>
        <taxon>Bacillales</taxon>
        <taxon>Bacillaceae</taxon>
        <taxon>Anaerobacillus</taxon>
    </lineage>
</organism>
<dbReference type="PANTHER" id="PTHR34216:SF11">
    <property type="entry name" value="CHITOOLIGOSACCHARIDE DEACETYLASE"/>
    <property type="match status" value="1"/>
</dbReference>
<reference evidence="4" key="4">
    <citation type="submission" date="2020-10" db="EMBL/GenBank/DDBJ databases">
        <authorList>
            <person name="Bassil N.M."/>
            <person name="Lloyd J.R."/>
        </authorList>
    </citation>
    <scope>NUCLEOTIDE SEQUENCE</scope>
    <source>
        <strain evidence="4">NB2006</strain>
    </source>
</reference>
<dbReference type="CDD" id="cd10967">
    <property type="entry name" value="CE4_GLA_like_6s"/>
    <property type="match status" value="1"/>
</dbReference>
<dbReference type="GO" id="GO:0016810">
    <property type="term" value="F:hydrolase activity, acting on carbon-nitrogen (but not peptide) bonds"/>
    <property type="evidence" value="ECO:0007669"/>
    <property type="project" value="InterPro"/>
</dbReference>
<reference evidence="4 5" key="3">
    <citation type="journal article" date="2019" name="Int. J. Syst. Evol. Microbiol.">
        <title>Anaerobacillus isosaccharinicus sp. nov., an alkaliphilic bacterium which degrades isosaccharinic acid.</title>
        <authorList>
            <person name="Bassil N.M."/>
            <person name="Lloyd J.R."/>
        </authorList>
    </citation>
    <scope>NUCLEOTIDE SEQUENCE [LARGE SCALE GENOMIC DNA]</scope>
    <source>
        <strain evidence="4 5">NB2006</strain>
    </source>
</reference>
<dbReference type="Proteomes" id="UP000180175">
    <property type="component" value="Chromosome"/>
</dbReference>
<dbReference type="EMBL" id="LQXD01000185">
    <property type="protein sequence ID" value="OIJ06243.1"/>
    <property type="molecule type" value="Genomic_DNA"/>
</dbReference>
<dbReference type="KEGG" id="aia:AWH56_012525"/>
<dbReference type="Gene3D" id="3.20.20.370">
    <property type="entry name" value="Glycoside hydrolase/deacetylase"/>
    <property type="match status" value="1"/>
</dbReference>